<name>A0ABX7FCU1_9RHOB</name>
<protein>
    <submittedName>
        <fullName evidence="2">DUF1007 family protein</fullName>
    </submittedName>
</protein>
<dbReference type="Pfam" id="PF06226">
    <property type="entry name" value="DUF1007"/>
    <property type="match status" value="1"/>
</dbReference>
<evidence type="ECO:0000313" key="3">
    <source>
        <dbReference type="Proteomes" id="UP000596387"/>
    </source>
</evidence>
<organism evidence="2 3">
    <name type="scientific">Ponticoccus alexandrii</name>
    <dbReference type="NCBI Taxonomy" id="1943633"/>
    <lineage>
        <taxon>Bacteria</taxon>
        <taxon>Pseudomonadati</taxon>
        <taxon>Pseudomonadota</taxon>
        <taxon>Alphaproteobacteria</taxon>
        <taxon>Rhodobacterales</taxon>
        <taxon>Roseobacteraceae</taxon>
        <taxon>Ponticoccus</taxon>
    </lineage>
</organism>
<dbReference type="RefSeq" id="WP_023852549.1">
    <property type="nucleotide sequence ID" value="NZ_CP047166.1"/>
</dbReference>
<dbReference type="Proteomes" id="UP000596387">
    <property type="component" value="Chromosome"/>
</dbReference>
<feature type="chain" id="PRO_5047152278" evidence="1">
    <location>
        <begin position="19"/>
        <end position="211"/>
    </location>
</feature>
<gene>
    <name evidence="2" type="ORF">GQA70_15020</name>
</gene>
<proteinExistence type="predicted"/>
<dbReference type="InterPro" id="IPR018247">
    <property type="entry name" value="EF_Hand_1_Ca_BS"/>
</dbReference>
<reference evidence="2 3" key="1">
    <citation type="submission" date="2019-12" db="EMBL/GenBank/DDBJ databases">
        <title>Complete Genome Sequence of a Quorum-Sensing Bacterium,Rhodobacteraceae bacterium C31, Isolated from a marine microalgae symbiotic bacteria.</title>
        <authorList>
            <person name="Zhang Y."/>
        </authorList>
    </citation>
    <scope>NUCLEOTIDE SEQUENCE [LARGE SCALE GENOMIC DNA]</scope>
    <source>
        <strain evidence="2 3">C31</strain>
    </source>
</reference>
<dbReference type="EMBL" id="CP047166">
    <property type="protein sequence ID" value="QRF67508.1"/>
    <property type="molecule type" value="Genomic_DNA"/>
</dbReference>
<keyword evidence="1" id="KW-0732">Signal</keyword>
<feature type="signal peptide" evidence="1">
    <location>
        <begin position="1"/>
        <end position="18"/>
    </location>
</feature>
<keyword evidence="3" id="KW-1185">Reference proteome</keyword>
<evidence type="ECO:0000313" key="2">
    <source>
        <dbReference type="EMBL" id="QRF67508.1"/>
    </source>
</evidence>
<dbReference type="PROSITE" id="PS00018">
    <property type="entry name" value="EF_HAND_1"/>
    <property type="match status" value="1"/>
</dbReference>
<evidence type="ECO:0000256" key="1">
    <source>
        <dbReference type="SAM" id="SignalP"/>
    </source>
</evidence>
<sequence>MMRLAPLALLLLPSTGLAHPHIFVDASAGLRFDDAGRLEALRIVWLYDGMTTLNLYVQLGLDEDGDGALNEIDLARVAHGETDWPPEYEGDTYLLQGNAKVPLGRPENGTARMIGDRVEVTFDLPLAEPLAVTDGAVLKLYDPTYFYAYSVETVLEPSSLPADCDLSVVPFEPDAADAEAQRQLAALSAEEVPDDPQIGERFADEVRLTCG</sequence>
<dbReference type="InterPro" id="IPR010412">
    <property type="entry name" value="DUF1007"/>
</dbReference>
<accession>A0ABX7FCU1</accession>